<organism evidence="5 6">
    <name type="scientific">Eiseniibacteriota bacterium</name>
    <dbReference type="NCBI Taxonomy" id="2212470"/>
    <lineage>
        <taxon>Bacteria</taxon>
        <taxon>Candidatus Eiseniibacteriota</taxon>
    </lineage>
</organism>
<dbReference type="InterPro" id="IPR028989">
    <property type="entry name" value="RimP_N"/>
</dbReference>
<dbReference type="InterPro" id="IPR003728">
    <property type="entry name" value="Ribosome_maturation_RimP"/>
</dbReference>
<reference evidence="5 6" key="1">
    <citation type="journal article" date="2019" name="Nat. Microbiol.">
        <title>Mediterranean grassland soil C-N compound turnover is dependent on rainfall and depth, and is mediated by genomically divergent microorganisms.</title>
        <authorList>
            <person name="Diamond S."/>
            <person name="Andeer P.F."/>
            <person name="Li Z."/>
            <person name="Crits-Christoph A."/>
            <person name="Burstein D."/>
            <person name="Anantharaman K."/>
            <person name="Lane K.R."/>
            <person name="Thomas B.C."/>
            <person name="Pan C."/>
            <person name="Northen T.R."/>
            <person name="Banfield J.F."/>
        </authorList>
    </citation>
    <scope>NUCLEOTIDE SEQUENCE [LARGE SCALE GENOMIC DNA]</scope>
    <source>
        <strain evidence="5">WS_10</strain>
    </source>
</reference>
<dbReference type="EMBL" id="VBPA01000164">
    <property type="protein sequence ID" value="TMQ70970.1"/>
    <property type="molecule type" value="Genomic_DNA"/>
</dbReference>
<comment type="caution">
    <text evidence="5">The sequence shown here is derived from an EMBL/GenBank/DDBJ whole genome shotgun (WGS) entry which is preliminary data.</text>
</comment>
<dbReference type="CDD" id="cd01734">
    <property type="entry name" value="YlxS_C"/>
    <property type="match status" value="1"/>
</dbReference>
<comment type="similarity">
    <text evidence="3">Belongs to the RimP family.</text>
</comment>
<dbReference type="GO" id="GO:0005829">
    <property type="term" value="C:cytosol"/>
    <property type="evidence" value="ECO:0007669"/>
    <property type="project" value="TreeGrafter"/>
</dbReference>
<gene>
    <name evidence="3" type="primary">rimP</name>
    <name evidence="5" type="ORF">E6K80_06890</name>
</gene>
<evidence type="ECO:0000313" key="5">
    <source>
        <dbReference type="EMBL" id="TMQ70970.1"/>
    </source>
</evidence>
<sequence>MPEFDPSATLRGQEWGVRPLRFLSFPGVLNVEVREEVRQLAHTLADEEGFELVDVEFLALGGRRVVRVLLDRPGGVRVGDCAVFSRRLSDCLDMNQTIQGRYSLEVSSPGIDRPLRTLESIHRYAGRRAAFTTVEAVEGRRHYEGEILGPEGEKAGLRTDDGQEHWFEWSQLKDARLVVDPWAEAKRTGERR</sequence>
<proteinExistence type="inferred from homology"/>
<dbReference type="Gene3D" id="3.30.300.70">
    <property type="entry name" value="RimP-like superfamily, N-terminal"/>
    <property type="match status" value="1"/>
</dbReference>
<comment type="subcellular location">
    <subcellularLocation>
        <location evidence="3">Cytoplasm</location>
    </subcellularLocation>
</comment>
<keyword evidence="2 3" id="KW-0690">Ribosome biogenesis</keyword>
<dbReference type="HAMAP" id="MF_01077">
    <property type="entry name" value="RimP"/>
    <property type="match status" value="1"/>
</dbReference>
<dbReference type="Proteomes" id="UP000319836">
    <property type="component" value="Unassembled WGS sequence"/>
</dbReference>
<evidence type="ECO:0000256" key="3">
    <source>
        <dbReference type="HAMAP-Rule" id="MF_01077"/>
    </source>
</evidence>
<dbReference type="Pfam" id="PF02576">
    <property type="entry name" value="RimP_N"/>
    <property type="match status" value="1"/>
</dbReference>
<dbReference type="SUPFAM" id="SSF75420">
    <property type="entry name" value="YhbC-like, N-terminal domain"/>
    <property type="match status" value="1"/>
</dbReference>
<protein>
    <recommendedName>
        <fullName evidence="3">Ribosome maturation factor RimP</fullName>
    </recommendedName>
</protein>
<evidence type="ECO:0000256" key="1">
    <source>
        <dbReference type="ARBA" id="ARBA00022490"/>
    </source>
</evidence>
<comment type="function">
    <text evidence="3">Required for maturation of 30S ribosomal subunits.</text>
</comment>
<feature type="domain" description="Ribosome maturation factor RimP N-terminal" evidence="4">
    <location>
        <begin position="43"/>
        <end position="112"/>
    </location>
</feature>
<dbReference type="FunFam" id="3.30.300.70:FF:000001">
    <property type="entry name" value="Ribosome maturation factor RimP"/>
    <property type="match status" value="1"/>
</dbReference>
<dbReference type="AlphaFoldDB" id="A0A538U4Z9"/>
<dbReference type="PANTHER" id="PTHR33867:SF1">
    <property type="entry name" value="RIBOSOME MATURATION FACTOR RIMP"/>
    <property type="match status" value="1"/>
</dbReference>
<evidence type="ECO:0000259" key="4">
    <source>
        <dbReference type="Pfam" id="PF02576"/>
    </source>
</evidence>
<evidence type="ECO:0000256" key="2">
    <source>
        <dbReference type="ARBA" id="ARBA00022517"/>
    </source>
</evidence>
<dbReference type="InterPro" id="IPR035956">
    <property type="entry name" value="RimP_N_sf"/>
</dbReference>
<dbReference type="InterPro" id="IPR036847">
    <property type="entry name" value="RimP_C_sf"/>
</dbReference>
<accession>A0A538U4Z9</accession>
<name>A0A538U4Z9_UNCEI</name>
<dbReference type="InterPro" id="IPR028998">
    <property type="entry name" value="RimP_C"/>
</dbReference>
<dbReference type="GO" id="GO:0006412">
    <property type="term" value="P:translation"/>
    <property type="evidence" value="ECO:0007669"/>
    <property type="project" value="TreeGrafter"/>
</dbReference>
<dbReference type="SUPFAM" id="SSF74942">
    <property type="entry name" value="YhbC-like, C-terminal domain"/>
    <property type="match status" value="1"/>
</dbReference>
<dbReference type="GO" id="GO:0000028">
    <property type="term" value="P:ribosomal small subunit assembly"/>
    <property type="evidence" value="ECO:0007669"/>
    <property type="project" value="TreeGrafter"/>
</dbReference>
<evidence type="ECO:0000313" key="6">
    <source>
        <dbReference type="Proteomes" id="UP000319836"/>
    </source>
</evidence>
<keyword evidence="1 3" id="KW-0963">Cytoplasm</keyword>
<dbReference type="PANTHER" id="PTHR33867">
    <property type="entry name" value="RIBOSOME MATURATION FACTOR RIMP"/>
    <property type="match status" value="1"/>
</dbReference>